<dbReference type="InterPro" id="IPR004899">
    <property type="entry name" value="Pertactin_central"/>
</dbReference>
<dbReference type="EMBL" id="BAABJA010000002">
    <property type="protein sequence ID" value="GAA4659534.1"/>
    <property type="molecule type" value="Genomic_DNA"/>
</dbReference>
<dbReference type="NCBIfam" id="NF040482">
    <property type="entry name" value="auto_BafA_Cterm"/>
    <property type="match status" value="1"/>
</dbReference>
<dbReference type="InterPro" id="IPR012332">
    <property type="entry name" value="Autotransporter_pectin_lyase_C"/>
</dbReference>
<accession>A0ABP8VED4</accession>
<keyword evidence="4" id="KW-1185">Reference proteome</keyword>
<proteinExistence type="predicted"/>
<feature type="compositionally biased region" description="Polar residues" evidence="1">
    <location>
        <begin position="391"/>
        <end position="400"/>
    </location>
</feature>
<feature type="compositionally biased region" description="Polar residues" evidence="1">
    <location>
        <begin position="407"/>
        <end position="418"/>
    </location>
</feature>
<feature type="domain" description="Autotransporter" evidence="2">
    <location>
        <begin position="557"/>
        <end position="825"/>
    </location>
</feature>
<dbReference type="InterPro" id="IPR051551">
    <property type="entry name" value="Autotransporter_adhesion"/>
</dbReference>
<dbReference type="Pfam" id="PF03797">
    <property type="entry name" value="Autotransporter"/>
    <property type="match status" value="1"/>
</dbReference>
<dbReference type="PROSITE" id="PS51208">
    <property type="entry name" value="AUTOTRANSPORTER"/>
    <property type="match status" value="1"/>
</dbReference>
<dbReference type="Gene3D" id="2.160.20.20">
    <property type="match status" value="1"/>
</dbReference>
<gene>
    <name evidence="3" type="ORF">GCM10023262_04060</name>
</gene>
<feature type="compositionally biased region" description="Low complexity" evidence="1">
    <location>
        <begin position="452"/>
        <end position="462"/>
    </location>
</feature>
<evidence type="ECO:0000313" key="4">
    <source>
        <dbReference type="Proteomes" id="UP001501699"/>
    </source>
</evidence>
<protein>
    <recommendedName>
        <fullName evidence="2">Autotransporter domain-containing protein</fullName>
    </recommendedName>
</protein>
<dbReference type="SMART" id="SM00869">
    <property type="entry name" value="Autotransporter"/>
    <property type="match status" value="1"/>
</dbReference>
<evidence type="ECO:0000259" key="2">
    <source>
        <dbReference type="PROSITE" id="PS51208"/>
    </source>
</evidence>
<reference evidence="4" key="1">
    <citation type="journal article" date="2019" name="Int. J. Syst. Evol. Microbiol.">
        <title>The Global Catalogue of Microorganisms (GCM) 10K type strain sequencing project: providing services to taxonomists for standard genome sequencing and annotation.</title>
        <authorList>
            <consortium name="The Broad Institute Genomics Platform"/>
            <consortium name="The Broad Institute Genome Sequencing Center for Infectious Disease"/>
            <person name="Wu L."/>
            <person name="Ma J."/>
        </authorList>
    </citation>
    <scope>NUCLEOTIDE SEQUENCE [LARGE SCALE GENOMIC DNA]</scope>
    <source>
        <strain evidence="4">JCM 17714</strain>
    </source>
</reference>
<sequence length="825" mass="90034">MESITVGGTVPKGSVLITTLVSSKIVIGDGSVEVVENGATSVDATIEEEGMQIVTRGGIAMQTKIYGGQQFVHEEKNLDLKNVEKPSSAYNTTVTGSNGRVGQQNIYDSAWAWYTKVESDGEQNLYMGQRKEGGKSMYAEILGNGRQHVLAGGESFGTILKDRAIQVVYPHGYINSLTISDFASSWLHVGAQNVTGEVRVNSGGKLYLFAGDRTNHTTKKIIHVQKRPDEIIFEVGERNIGEKPQIAIKDLGGNDGTVIFNSIPYDPRHISLRVERLSGSLHFQFNINTTGGSDYLSIDEGTGNHKISVTDSGREITSTLSQKNGLTSGTNLITVRNGDANFTLEDRVGTVIESVDGGAYMYTLQKRERCAHSSGDFTIWYLGLSTESPESSNTGIQCGNKNKKQKVTTFSSSLSTDTGKGSHRGSSSRGKKLGNRQVSRQRPPRHLKDAQSTSGLSVSSSSENQASVTLPPASHSHLSSEQQQVGVSADASLTTDQMALRPTVQEQAAAQTREEISKPRFLTSPSTDAVLSMSVSPAVIFHNELQTIRAGRGDLDRNQKNASFWTYAIKSKENIAAKHIDFKLEQTGIVLGLNGLNEWENGDIYIGGFGSYDRANIEHARGGVSGINTYGIGGYVTYSDHSGWYLDGLVKYNRYQNSLKAVSTNGIAIEGNYDQWAVGTSFETGYRLKLSQYSWLQPYGQFTWLQVKGQEIKLSNEMMGDIKPFTSLRSEVGLSLGYEFGTMTAGSSLAYITASWLREYKDDNHTTINQQHQFTTDLSGNAGKLGIGLSSLLRDQLKLYAEAHYVKGRKTNQSLQGILGVRYSF</sequence>
<dbReference type="PANTHER" id="PTHR35037">
    <property type="entry name" value="C-TERMINAL REGION OF AIDA-LIKE PROTEIN"/>
    <property type="match status" value="1"/>
</dbReference>
<feature type="compositionally biased region" description="Polar residues" evidence="1">
    <location>
        <begin position="476"/>
        <end position="487"/>
    </location>
</feature>
<dbReference type="Pfam" id="PF03212">
    <property type="entry name" value="Pertactin"/>
    <property type="match status" value="1"/>
</dbReference>
<dbReference type="Gene3D" id="2.40.128.130">
    <property type="entry name" value="Autotransporter beta-domain"/>
    <property type="match status" value="1"/>
</dbReference>
<evidence type="ECO:0000256" key="1">
    <source>
        <dbReference type="SAM" id="MobiDB-lite"/>
    </source>
</evidence>
<dbReference type="InterPro" id="IPR036709">
    <property type="entry name" value="Autotransporte_beta_dom_sf"/>
</dbReference>
<feature type="region of interest" description="Disordered" evidence="1">
    <location>
        <begin position="391"/>
        <end position="487"/>
    </location>
</feature>
<dbReference type="SUPFAM" id="SSF103515">
    <property type="entry name" value="Autotransporter"/>
    <property type="match status" value="1"/>
</dbReference>
<dbReference type="NCBIfam" id="TIGR01414">
    <property type="entry name" value="autotrans_barl"/>
    <property type="match status" value="1"/>
</dbReference>
<dbReference type="InterPro" id="IPR011050">
    <property type="entry name" value="Pectin_lyase_fold/virulence"/>
</dbReference>
<dbReference type="InterPro" id="IPR005546">
    <property type="entry name" value="Autotransporte_beta"/>
</dbReference>
<organism evidence="3 4">
    <name type="scientific">Bartonella pachyuromydis</name>
    <dbReference type="NCBI Taxonomy" id="931097"/>
    <lineage>
        <taxon>Bacteria</taxon>
        <taxon>Pseudomonadati</taxon>
        <taxon>Pseudomonadota</taxon>
        <taxon>Alphaproteobacteria</taxon>
        <taxon>Hyphomicrobiales</taxon>
        <taxon>Bartonellaceae</taxon>
        <taxon>Bartonella</taxon>
    </lineage>
</organism>
<evidence type="ECO:0000313" key="3">
    <source>
        <dbReference type="EMBL" id="GAA4659534.1"/>
    </source>
</evidence>
<dbReference type="PANTHER" id="PTHR35037:SF7">
    <property type="entry name" value="AUTOTRANSPORTER"/>
    <property type="match status" value="1"/>
</dbReference>
<dbReference type="SUPFAM" id="SSF51126">
    <property type="entry name" value="Pectin lyase-like"/>
    <property type="match status" value="1"/>
</dbReference>
<dbReference type="Proteomes" id="UP001501699">
    <property type="component" value="Unassembled WGS sequence"/>
</dbReference>
<name>A0ABP8VED4_9HYPH</name>
<comment type="caution">
    <text evidence="3">The sequence shown here is derived from an EMBL/GenBank/DDBJ whole genome shotgun (WGS) entry which is preliminary data.</text>
</comment>
<dbReference type="InterPro" id="IPR006315">
    <property type="entry name" value="OM_autotransptr_brl_dom"/>
</dbReference>